<evidence type="ECO:0000256" key="3">
    <source>
        <dbReference type="ARBA" id="ARBA00008731"/>
    </source>
</evidence>
<feature type="domain" description="Cation efflux protein transmembrane" evidence="12">
    <location>
        <begin position="38"/>
        <end position="211"/>
    </location>
</feature>
<dbReference type="EMBL" id="CP088295">
    <property type="protein sequence ID" value="UUY03052.1"/>
    <property type="molecule type" value="Genomic_DNA"/>
</dbReference>
<dbReference type="RefSeq" id="WP_353863567.1">
    <property type="nucleotide sequence ID" value="NZ_CP088295.1"/>
</dbReference>
<keyword evidence="4 11" id="KW-0812">Transmembrane</keyword>
<feature type="transmembrane region" description="Helical" evidence="11">
    <location>
        <begin position="126"/>
        <end position="148"/>
    </location>
</feature>
<feature type="transmembrane region" description="Helical" evidence="11">
    <location>
        <begin position="33"/>
        <end position="55"/>
    </location>
</feature>
<dbReference type="InterPro" id="IPR027469">
    <property type="entry name" value="Cation_efflux_TMD_sf"/>
</dbReference>
<keyword evidence="10" id="KW-0968">Cytoplasmic vesicle</keyword>
<name>A0ABY5PF66_9ACTN</name>
<feature type="transmembrane region" description="Helical" evidence="11">
    <location>
        <begin position="61"/>
        <end position="80"/>
    </location>
</feature>
<evidence type="ECO:0000256" key="5">
    <source>
        <dbReference type="ARBA" id="ARBA00022753"/>
    </source>
</evidence>
<keyword evidence="14" id="KW-1185">Reference proteome</keyword>
<feature type="transmembrane region" description="Helical" evidence="11">
    <location>
        <begin position="169"/>
        <end position="193"/>
    </location>
</feature>
<keyword evidence="8" id="KW-0770">Synapse</keyword>
<dbReference type="InterPro" id="IPR026765">
    <property type="entry name" value="Tmem163"/>
</dbReference>
<evidence type="ECO:0000256" key="11">
    <source>
        <dbReference type="SAM" id="Phobius"/>
    </source>
</evidence>
<evidence type="ECO:0000256" key="10">
    <source>
        <dbReference type="ARBA" id="ARBA00023329"/>
    </source>
</evidence>
<dbReference type="Gene3D" id="1.20.1510.10">
    <property type="entry name" value="Cation efflux protein transmembrane domain"/>
    <property type="match status" value="1"/>
</dbReference>
<proteinExistence type="inferred from homology"/>
<dbReference type="SUPFAM" id="SSF161111">
    <property type="entry name" value="Cation efflux protein transmembrane domain-like"/>
    <property type="match status" value="1"/>
</dbReference>
<gene>
    <name evidence="13" type="ORF">LRS13_20605</name>
</gene>
<keyword evidence="5" id="KW-0967">Endosome</keyword>
<comment type="similarity">
    <text evidence="3">Belongs to the TMEM163 family.</text>
</comment>
<evidence type="ECO:0000256" key="7">
    <source>
        <dbReference type="ARBA" id="ARBA00022989"/>
    </source>
</evidence>
<evidence type="ECO:0000313" key="14">
    <source>
        <dbReference type="Proteomes" id="UP001058860"/>
    </source>
</evidence>
<evidence type="ECO:0000256" key="4">
    <source>
        <dbReference type="ARBA" id="ARBA00022692"/>
    </source>
</evidence>
<organism evidence="13 14">
    <name type="scientific">Svornostia abyssi</name>
    <dbReference type="NCBI Taxonomy" id="2898438"/>
    <lineage>
        <taxon>Bacteria</taxon>
        <taxon>Bacillati</taxon>
        <taxon>Actinomycetota</taxon>
        <taxon>Thermoleophilia</taxon>
        <taxon>Solirubrobacterales</taxon>
        <taxon>Baekduiaceae</taxon>
        <taxon>Svornostia</taxon>
    </lineage>
</organism>
<dbReference type="Proteomes" id="UP001058860">
    <property type="component" value="Chromosome"/>
</dbReference>
<evidence type="ECO:0000256" key="9">
    <source>
        <dbReference type="ARBA" id="ARBA00023136"/>
    </source>
</evidence>
<keyword evidence="9 11" id="KW-0472">Membrane</keyword>
<protein>
    <recommendedName>
        <fullName evidence="12">Cation efflux protein transmembrane domain-containing protein</fullName>
    </recommendedName>
</protein>
<evidence type="ECO:0000256" key="2">
    <source>
        <dbReference type="ARBA" id="ARBA00004644"/>
    </source>
</evidence>
<evidence type="ECO:0000259" key="12">
    <source>
        <dbReference type="Pfam" id="PF01545"/>
    </source>
</evidence>
<reference evidence="14" key="1">
    <citation type="submission" date="2021-11" db="EMBL/GenBank/DDBJ databases">
        <title>Cultivation dependent microbiological survey of springs from the worlds oldest radium mine currently devoted to the extraction of radon-saturated water.</title>
        <authorList>
            <person name="Kapinusova G."/>
            <person name="Smrhova T."/>
            <person name="Strejcek M."/>
            <person name="Suman J."/>
            <person name="Jani K."/>
            <person name="Pajer P."/>
            <person name="Uhlik O."/>
        </authorList>
    </citation>
    <scope>NUCLEOTIDE SEQUENCE [LARGE SCALE GENOMIC DNA]</scope>
    <source>
        <strain evidence="14">J379</strain>
    </source>
</reference>
<dbReference type="InterPro" id="IPR058533">
    <property type="entry name" value="Cation_efflux_TM"/>
</dbReference>
<sequence>MSTLPVLEVTPAANRPAPITRERYEQLARRVRLLSWASLGIIGFEGAVAIIAGVLAGSIGLIAFGLDSVVEGSASLVLVWRFSRSRMFSQAAETRAQKLVAIQFFILAPFVAVESVRALAEGRAADISLLGIGLTIFSVITMPVLGIAKQRLAVQIGSAATKGEGRQNMLCTYLAAALLVSLVANAAVGAWWLDPVVGLLIAGVAVKEGVEAWNGETCADCESPLALLNESGPRDVCDDECCGETPGSATHL</sequence>
<dbReference type="PANTHER" id="PTHR31937:SF2">
    <property type="entry name" value="TRANSMEMBRANE PROTEIN 163"/>
    <property type="match status" value="1"/>
</dbReference>
<feature type="transmembrane region" description="Helical" evidence="11">
    <location>
        <begin position="100"/>
        <end position="120"/>
    </location>
</feature>
<keyword evidence="7 11" id="KW-1133">Transmembrane helix</keyword>
<evidence type="ECO:0000313" key="13">
    <source>
        <dbReference type="EMBL" id="UUY03052.1"/>
    </source>
</evidence>
<dbReference type="Pfam" id="PF01545">
    <property type="entry name" value="Cation_efflux"/>
    <property type="match status" value="1"/>
</dbReference>
<accession>A0ABY5PF66</accession>
<evidence type="ECO:0000256" key="6">
    <source>
        <dbReference type="ARBA" id="ARBA00022833"/>
    </source>
</evidence>
<comment type="subcellular location">
    <subcellularLocation>
        <location evidence="2">Cytoplasmic vesicle</location>
        <location evidence="2">Secretory vesicle</location>
        <location evidence="2">Synaptic vesicle membrane</location>
        <topology evidence="2">Multi-pass membrane protein</topology>
    </subcellularLocation>
    <subcellularLocation>
        <location evidence="1">Early endosome membrane</location>
    </subcellularLocation>
</comment>
<keyword evidence="6" id="KW-0862">Zinc</keyword>
<evidence type="ECO:0000256" key="1">
    <source>
        <dbReference type="ARBA" id="ARBA00004146"/>
    </source>
</evidence>
<evidence type="ECO:0000256" key="8">
    <source>
        <dbReference type="ARBA" id="ARBA00023018"/>
    </source>
</evidence>
<dbReference type="PANTHER" id="PTHR31937">
    <property type="entry name" value="TRANSMEMBRANE PROTEIN 163"/>
    <property type="match status" value="1"/>
</dbReference>